<accession>A0ABV2ZUA5</accession>
<dbReference type="Proteomes" id="UP001550739">
    <property type="component" value="Unassembled WGS sequence"/>
</dbReference>
<protein>
    <submittedName>
        <fullName evidence="3">T7SS-secreted protein</fullName>
    </submittedName>
</protein>
<evidence type="ECO:0000313" key="4">
    <source>
        <dbReference type="Proteomes" id="UP001550739"/>
    </source>
</evidence>
<sequence length="576" mass="62080">MGIVDDIKGGLNTGLEFGEKLVDEGKKKLGEGVDYATDKVGDGLDRVGLHDAADAVEDFGDELASDLGATPGEQQLGQTEEAKELVHGNPGKIRASAKHLKDFQAAFDKVGTGMKKVDAAGWKGASGDAFREKFGVHPMKWLYAADACEAAGVALDAYAETVEWAQQQAHDAIELYKKGKKASVDAVEAYNKKVDAYNAKIKADQDPGPQPEPFHDPGIDDIRAARDRLAQARKQRNSVATEVQTKVKAALAHAPAEPPPLDRLGNDLTDGYQAYNTELTHVVGGALKGTAGLLNFVRGLNPTDPYNLTHPAAYLQNVNMTLAGLVSTAAHPERIVQATVDGFKKDPSEFTGRLLPELIGTKGAGLARGGLRLGMKEGLESSAAQGLKYGDELAAGQKAAKAAAEAPKDWSGLARSTDHVSERAIHADSVDPKVAQEFLDDQYPWLKDINNRWEDGYTQNCAYTTISTARRMEDIEVSAARREGPGHLPLEPFKVLDETQPWRKTDSYDDLIRDLQARGDGAKSAVFIGRGNSGHFFNAVNTDHGVVFLDGQTGKLANLEKNVVEIQHVPYEKVVK</sequence>
<evidence type="ECO:0000259" key="2">
    <source>
        <dbReference type="Pfam" id="PF21725"/>
    </source>
</evidence>
<dbReference type="InterPro" id="IPR049082">
    <property type="entry name" value="T7SS_signal"/>
</dbReference>
<dbReference type="EMBL" id="JBEZVE010000026">
    <property type="protein sequence ID" value="MEU3786152.1"/>
    <property type="molecule type" value="Genomic_DNA"/>
</dbReference>
<reference evidence="3 4" key="1">
    <citation type="submission" date="2024-06" db="EMBL/GenBank/DDBJ databases">
        <title>The Natural Products Discovery Center: Release of the First 8490 Sequenced Strains for Exploring Actinobacteria Biosynthetic Diversity.</title>
        <authorList>
            <person name="Kalkreuter E."/>
            <person name="Kautsar S.A."/>
            <person name="Yang D."/>
            <person name="Bader C.D."/>
            <person name="Teijaro C.N."/>
            <person name="Fluegel L."/>
            <person name="Davis C.M."/>
            <person name="Simpson J.R."/>
            <person name="Lauterbach L."/>
            <person name="Steele A.D."/>
            <person name="Gui C."/>
            <person name="Meng S."/>
            <person name="Li G."/>
            <person name="Viehrig K."/>
            <person name="Ye F."/>
            <person name="Su P."/>
            <person name="Kiefer A.F."/>
            <person name="Nichols A."/>
            <person name="Cepeda A.J."/>
            <person name="Yan W."/>
            <person name="Fan B."/>
            <person name="Jiang Y."/>
            <person name="Adhikari A."/>
            <person name="Zheng C.-J."/>
            <person name="Schuster L."/>
            <person name="Cowan T.M."/>
            <person name="Smanski M.J."/>
            <person name="Chevrette M.G."/>
            <person name="De Carvalho L.P.S."/>
            <person name="Shen B."/>
        </authorList>
    </citation>
    <scope>NUCLEOTIDE SEQUENCE [LARGE SCALE GENOMIC DNA]</scope>
    <source>
        <strain evidence="3 4">NPDC033843</strain>
    </source>
</reference>
<dbReference type="RefSeq" id="WP_361708059.1">
    <property type="nucleotide sequence ID" value="NZ_JBEZVE010000026.1"/>
</dbReference>
<proteinExistence type="predicted"/>
<evidence type="ECO:0000313" key="3">
    <source>
        <dbReference type="EMBL" id="MEU3786152.1"/>
    </source>
</evidence>
<dbReference type="Pfam" id="PF15644">
    <property type="entry name" value="Gln_amidase"/>
    <property type="match status" value="1"/>
</dbReference>
<evidence type="ECO:0000259" key="1">
    <source>
        <dbReference type="Pfam" id="PF15644"/>
    </source>
</evidence>
<name>A0ABV2ZUA5_9ACTN</name>
<organism evidence="3 4">
    <name type="scientific">Streptomyces sp. 900129855</name>
    <dbReference type="NCBI Taxonomy" id="3155129"/>
    <lineage>
        <taxon>Bacteria</taxon>
        <taxon>Bacillati</taxon>
        <taxon>Actinomycetota</taxon>
        <taxon>Actinomycetes</taxon>
        <taxon>Kitasatosporales</taxon>
        <taxon>Streptomycetaceae</taxon>
        <taxon>Streptomyces</taxon>
    </lineage>
</organism>
<gene>
    <name evidence="3" type="ORF">AB0E89_37380</name>
</gene>
<feature type="domain" description="Tox-PL" evidence="1">
    <location>
        <begin position="460"/>
        <end position="555"/>
    </location>
</feature>
<feature type="domain" description="Putative T7SS secretion signal" evidence="2">
    <location>
        <begin position="19"/>
        <end position="258"/>
    </location>
</feature>
<dbReference type="InterPro" id="IPR028908">
    <property type="entry name" value="Tox-PL_dom"/>
</dbReference>
<comment type="caution">
    <text evidence="3">The sequence shown here is derived from an EMBL/GenBank/DDBJ whole genome shotgun (WGS) entry which is preliminary data.</text>
</comment>
<dbReference type="Pfam" id="PF21725">
    <property type="entry name" value="T7SS_signal"/>
    <property type="match status" value="1"/>
</dbReference>
<keyword evidence="4" id="KW-1185">Reference proteome</keyword>